<evidence type="ECO:0000256" key="4">
    <source>
        <dbReference type="ARBA" id="ARBA00022737"/>
    </source>
</evidence>
<dbReference type="SMART" id="SM00209">
    <property type="entry name" value="TSP1"/>
    <property type="match status" value="16"/>
</dbReference>
<dbReference type="Gene3D" id="3.50.4.10">
    <property type="entry name" value="Hepatocyte Growth Factor"/>
    <property type="match status" value="1"/>
</dbReference>
<dbReference type="PROSITE" id="PS50287">
    <property type="entry name" value="SRCR_2"/>
    <property type="match status" value="1"/>
</dbReference>
<protein>
    <submittedName>
        <fullName evidence="15">Uncharacterized protein</fullName>
    </submittedName>
</protein>
<evidence type="ECO:0000259" key="12">
    <source>
        <dbReference type="PROSITE" id="PS50026"/>
    </source>
</evidence>
<dbReference type="SUPFAM" id="SSF57196">
    <property type="entry name" value="EGF/Laminin"/>
    <property type="match status" value="1"/>
</dbReference>
<dbReference type="Pfam" id="PF00090">
    <property type="entry name" value="TSP_1"/>
    <property type="match status" value="16"/>
</dbReference>
<dbReference type="InterPro" id="IPR001190">
    <property type="entry name" value="SRCR"/>
</dbReference>
<dbReference type="SUPFAM" id="SSF57414">
    <property type="entry name" value="Hairpin loop containing domain-like"/>
    <property type="match status" value="1"/>
</dbReference>
<dbReference type="Pfam" id="PF00024">
    <property type="entry name" value="PAN_1"/>
    <property type="match status" value="1"/>
</dbReference>
<feature type="signal peptide" evidence="11">
    <location>
        <begin position="1"/>
        <end position="23"/>
    </location>
</feature>
<feature type="disulfide bond" evidence="10">
    <location>
        <begin position="321"/>
        <end position="382"/>
    </location>
</feature>
<dbReference type="PROSITE" id="PS50026">
    <property type="entry name" value="EGF_3"/>
    <property type="match status" value="1"/>
</dbReference>
<evidence type="ECO:0000259" key="13">
    <source>
        <dbReference type="PROSITE" id="PS50287"/>
    </source>
</evidence>
<feature type="domain" description="SRCR" evidence="13">
    <location>
        <begin position="282"/>
        <end position="383"/>
    </location>
</feature>
<dbReference type="FunFam" id="2.20.100.10:FF:000004">
    <property type="entry name" value="Adhesion G protein-coupled receptor B2"/>
    <property type="match status" value="4"/>
</dbReference>
<evidence type="ECO:0000256" key="7">
    <source>
        <dbReference type="ARBA" id="ARBA00023157"/>
    </source>
</evidence>
<comment type="subcellular location">
    <subcellularLocation>
        <location evidence="1">Membrane</location>
        <topology evidence="1">Single-pass membrane protein</topology>
    </subcellularLocation>
</comment>
<comment type="caution">
    <text evidence="15">The sequence shown here is derived from an EMBL/GenBank/DDBJ whole genome shotgun (WGS) entry which is preliminary data.</text>
</comment>
<evidence type="ECO:0000256" key="2">
    <source>
        <dbReference type="ARBA" id="ARBA00022692"/>
    </source>
</evidence>
<feature type="domain" description="EGF-like" evidence="12">
    <location>
        <begin position="120"/>
        <end position="161"/>
    </location>
</feature>
<dbReference type="PANTHER" id="PTHR22906:SF53">
    <property type="entry name" value="HEMICENTIN-1"/>
    <property type="match status" value="1"/>
</dbReference>
<dbReference type="Gene3D" id="2.10.25.10">
    <property type="entry name" value="Laminin"/>
    <property type="match status" value="1"/>
</dbReference>
<dbReference type="SMART" id="SM00202">
    <property type="entry name" value="SR"/>
    <property type="match status" value="1"/>
</dbReference>
<sequence>MASVVKLMITAFSFLIGIKLARCNVVDFSVYIWTEKPREYSSEGKRLDSNVLEEFPNSHLVTQCAYGCLRNRKCTAYNYRKKDAICQLLAETHLTHPEEIVDDDGSQYYLRDAFVIDENALGPCGLTPCHNGGVCLNIPTASRPSHYVCVCPTGWTGQKCTNKQKGTSWQSWGPWTSCSISCGDGWKARHRICVSLDTGATLSEFDCLGRAHEQTTCNEQQCPYWGEWEDWSECSTHTTCGQGLAVRKRSCLNNGTPGLDRLCMGPINETTPCYRPDCSTPVRLLDGTTYGEGQVEVLAGADTWGPICGNGWDKTDADIVCKQMGFVDGAAEAGTVNRQSSNTRRPLLKNVACKGHEASIVTCQHGGWEDDITCTSLAEVKCIVNGAWNAWQAWGECSVTCADGIRQRSRTCDYPPALRGGGDCTGTDSQSKPCNEEPCPGWDDWTEWGECDVSCGGGTRRRTSIHLDNKMPDLIQKETCNSFYCPIDGQWEGWGRWAECSVTCGGGTRSRERTCHNPKYGGESCATEIDGGYQEETCSEDECPIDGFWSSWSQWTGCSVTCGGGIHYRQRSCDGPKYGGKSCDEDNQDEDDEVCNSEPCPIDGRYGAWSDWSTCTQTCGTGNQLRTRLCDSPEPRYGGAACQGPDEEQQLCNTDECPVDGYWEEWSEWSECDVTCGGGYSNRVRTCVSPLYGGAQCQGPANQTRHCGDTPCPVDGDWSLWTRWLECSVSCGGGTQMRYRTCTGSEFGGKDCDGDSQEERSCNQNPCPVDGEWEAWSEWGACDVTCGGGVQSRTRTCRGPFYGGDACEGSDKDEQECGTTKCPIDGVWIPWGEWQSCSVSCGFGTRMRNRTCDGPYYNGADCEGPYDDVEQCWTKECPVDGVWKDWSDWSSCSLTCGGGIQNRTRDCEGPYYGGDECLGDAAQTQQCNKQNCPIDGEWTEWSNWDGCSVSCGGGIQTRSRSCEGPYYGGNPCPGQDSETQDCNTQACPIDGVWDTWSDWAECSVTCGGGSQTRTRDCQGPFYSGAECSGDSSQIQDCNTQNCPVDGVWLPWSEWSQCTMTCGGGSHDRTRQCEGPFYGGSPCDGPTDDRGDCNTNPCPIPGDWMEWGEWQKCSTTCDGGTRTRVRECDLTVHGNLTIDCIGDNSHTEACNTYSCLPKPKTCGQMVERGMVNSDFIGVYLEASAKSIHVFCDTRDGGVTEVRHNFMQPTHVNGYEGPGEYRKNIEYIDENNSTISLSDVIDIVDASKTCKQYISWKCMNAAISVTKGNQYSLTWWRNRLGEPMYYWGDTAPDISASTKDLTMKGITHCSCYLNHSCADPEEPCNCNKQDNVWHKDSGYITKMEDLPIREFDAGDTGKRLDELESGDEEERGYFQVGPLLCSGVAEYEDYGGDYNFKK</sequence>
<dbReference type="InterPro" id="IPR052065">
    <property type="entry name" value="Compl_asym_regulator"/>
</dbReference>
<dbReference type="Pfam" id="PF00008">
    <property type="entry name" value="EGF"/>
    <property type="match status" value="1"/>
</dbReference>
<dbReference type="Gene3D" id="3.10.250.10">
    <property type="entry name" value="SRCR-like domain"/>
    <property type="match status" value="1"/>
</dbReference>
<dbReference type="PROSITE" id="PS50092">
    <property type="entry name" value="TSP1"/>
    <property type="match status" value="16"/>
</dbReference>
<organism evidence="15 16">
    <name type="scientific">Paralvinella palmiformis</name>
    <dbReference type="NCBI Taxonomy" id="53620"/>
    <lineage>
        <taxon>Eukaryota</taxon>
        <taxon>Metazoa</taxon>
        <taxon>Spiralia</taxon>
        <taxon>Lophotrochozoa</taxon>
        <taxon>Annelida</taxon>
        <taxon>Polychaeta</taxon>
        <taxon>Sedentaria</taxon>
        <taxon>Canalipalpata</taxon>
        <taxon>Terebellida</taxon>
        <taxon>Terebelliformia</taxon>
        <taxon>Alvinellidae</taxon>
        <taxon>Paralvinella</taxon>
    </lineage>
</organism>
<dbReference type="Pfam" id="PF00530">
    <property type="entry name" value="SRCR"/>
    <property type="match status" value="1"/>
</dbReference>
<dbReference type="FunFam" id="2.20.100.10:FF:000001">
    <property type="entry name" value="semaphorin-5A isoform X1"/>
    <property type="match status" value="6"/>
</dbReference>
<evidence type="ECO:0000259" key="14">
    <source>
        <dbReference type="PROSITE" id="PS50948"/>
    </source>
</evidence>
<evidence type="ECO:0000313" key="16">
    <source>
        <dbReference type="Proteomes" id="UP001208570"/>
    </source>
</evidence>
<feature type="domain" description="Apple" evidence="14">
    <location>
        <begin position="23"/>
        <end position="113"/>
    </location>
</feature>
<dbReference type="PROSITE" id="PS00022">
    <property type="entry name" value="EGF_1"/>
    <property type="match status" value="1"/>
</dbReference>
<dbReference type="Gene3D" id="2.20.100.10">
    <property type="entry name" value="Thrombospondin type-1 (TSP1) repeat"/>
    <property type="match status" value="16"/>
</dbReference>
<feature type="disulfide bond" evidence="10">
    <location>
        <begin position="353"/>
        <end position="363"/>
    </location>
</feature>
<dbReference type="GO" id="GO:0016020">
    <property type="term" value="C:membrane"/>
    <property type="evidence" value="ECO:0007669"/>
    <property type="project" value="UniProtKB-SubCell"/>
</dbReference>
<evidence type="ECO:0000313" key="15">
    <source>
        <dbReference type="EMBL" id="KAK2168490.1"/>
    </source>
</evidence>
<feature type="disulfide bond" evidence="9">
    <location>
        <begin position="151"/>
        <end position="160"/>
    </location>
</feature>
<evidence type="ECO:0000256" key="3">
    <source>
        <dbReference type="ARBA" id="ARBA00022729"/>
    </source>
</evidence>
<keyword evidence="9" id="KW-0245">EGF-like domain</keyword>
<feature type="chain" id="PRO_5042064403" evidence="11">
    <location>
        <begin position="24"/>
        <end position="1396"/>
    </location>
</feature>
<dbReference type="InterPro" id="IPR000884">
    <property type="entry name" value="TSP1_rpt"/>
</dbReference>
<evidence type="ECO:0000256" key="9">
    <source>
        <dbReference type="PROSITE-ProRule" id="PRU00076"/>
    </source>
</evidence>
<evidence type="ECO:0000256" key="5">
    <source>
        <dbReference type="ARBA" id="ARBA00022989"/>
    </source>
</evidence>
<evidence type="ECO:0000256" key="1">
    <source>
        <dbReference type="ARBA" id="ARBA00004167"/>
    </source>
</evidence>
<keyword evidence="6" id="KW-0472">Membrane</keyword>
<dbReference type="PROSITE" id="PS50948">
    <property type="entry name" value="PAN"/>
    <property type="match status" value="1"/>
</dbReference>
<evidence type="ECO:0000256" key="6">
    <source>
        <dbReference type="ARBA" id="ARBA00023136"/>
    </source>
</evidence>
<dbReference type="FunFam" id="3.10.250.10:FF:000016">
    <property type="entry name" value="Scavenger receptor cysteine-rich protein type 12"/>
    <property type="match status" value="1"/>
</dbReference>
<dbReference type="InterPro" id="IPR000742">
    <property type="entry name" value="EGF"/>
</dbReference>
<evidence type="ECO:0000256" key="8">
    <source>
        <dbReference type="ARBA" id="ARBA00023180"/>
    </source>
</evidence>
<keyword evidence="7 10" id="KW-1015">Disulfide bond</keyword>
<keyword evidence="3 11" id="KW-0732">Signal</keyword>
<dbReference type="PROSITE" id="PS01186">
    <property type="entry name" value="EGF_2"/>
    <property type="match status" value="1"/>
</dbReference>
<dbReference type="SUPFAM" id="SSF56487">
    <property type="entry name" value="SRCR-like"/>
    <property type="match status" value="1"/>
</dbReference>
<keyword evidence="5" id="KW-1133">Transmembrane helix</keyword>
<gene>
    <name evidence="15" type="ORF">LSH36_16g02049</name>
</gene>
<dbReference type="Proteomes" id="UP001208570">
    <property type="component" value="Unassembled WGS sequence"/>
</dbReference>
<dbReference type="InterPro" id="IPR036383">
    <property type="entry name" value="TSP1_rpt_sf"/>
</dbReference>
<dbReference type="SMART" id="SM00181">
    <property type="entry name" value="EGF"/>
    <property type="match status" value="1"/>
</dbReference>
<proteinExistence type="predicted"/>
<evidence type="ECO:0000256" key="10">
    <source>
        <dbReference type="PROSITE-ProRule" id="PRU00196"/>
    </source>
</evidence>
<dbReference type="PRINTS" id="PR01705">
    <property type="entry name" value="TSP1REPEAT"/>
</dbReference>
<dbReference type="InterPro" id="IPR036772">
    <property type="entry name" value="SRCR-like_dom_sf"/>
</dbReference>
<keyword evidence="16" id="KW-1185">Reference proteome</keyword>
<evidence type="ECO:0000256" key="11">
    <source>
        <dbReference type="SAM" id="SignalP"/>
    </source>
</evidence>
<dbReference type="SUPFAM" id="SSF82895">
    <property type="entry name" value="TSP-1 type 1 repeat"/>
    <property type="match status" value="16"/>
</dbReference>
<accession>A0AAD9NFU6</accession>
<comment type="caution">
    <text evidence="10">Lacks conserved residue(s) required for the propagation of feature annotation.</text>
</comment>
<keyword evidence="4" id="KW-0677">Repeat</keyword>
<keyword evidence="8" id="KW-0325">Glycoprotein</keyword>
<dbReference type="InterPro" id="IPR003609">
    <property type="entry name" value="Pan_app"/>
</dbReference>
<dbReference type="CDD" id="cd00054">
    <property type="entry name" value="EGF_CA"/>
    <property type="match status" value="1"/>
</dbReference>
<name>A0AAD9NFU6_9ANNE</name>
<dbReference type="FunFam" id="2.20.100.10:FF:000007">
    <property type="entry name" value="Thrombospondin 1"/>
    <property type="match status" value="1"/>
</dbReference>
<keyword evidence="2" id="KW-0812">Transmembrane</keyword>
<dbReference type="EMBL" id="JAODUP010000016">
    <property type="protein sequence ID" value="KAK2168490.1"/>
    <property type="molecule type" value="Genomic_DNA"/>
</dbReference>
<dbReference type="PANTHER" id="PTHR22906">
    <property type="entry name" value="PROPERDIN"/>
    <property type="match status" value="1"/>
</dbReference>
<reference evidence="15" key="1">
    <citation type="journal article" date="2023" name="Mol. Biol. Evol.">
        <title>Third-Generation Sequencing Reveals the Adaptive Role of the Epigenome in Three Deep-Sea Polychaetes.</title>
        <authorList>
            <person name="Perez M."/>
            <person name="Aroh O."/>
            <person name="Sun Y."/>
            <person name="Lan Y."/>
            <person name="Juniper S.K."/>
            <person name="Young C.R."/>
            <person name="Angers B."/>
            <person name="Qian P.Y."/>
        </authorList>
    </citation>
    <scope>NUCLEOTIDE SEQUENCE</scope>
    <source>
        <strain evidence="15">P08H-3</strain>
    </source>
</reference>
<dbReference type="PRINTS" id="PR00258">
    <property type="entry name" value="SPERACTRCPTR"/>
</dbReference>